<dbReference type="EMBL" id="NJHN03000064">
    <property type="protein sequence ID" value="KAH9418322.1"/>
    <property type="molecule type" value="Genomic_DNA"/>
</dbReference>
<protein>
    <submittedName>
        <fullName evidence="1">Uncharacterized protein</fullName>
    </submittedName>
</protein>
<reference evidence="1 2" key="1">
    <citation type="journal article" date="2018" name="J. Allergy Clin. Immunol.">
        <title>High-quality assembly of Dermatophagoides pteronyssinus genome and transcriptome reveals a wide range of novel allergens.</title>
        <authorList>
            <person name="Liu X.Y."/>
            <person name="Yang K.Y."/>
            <person name="Wang M.Q."/>
            <person name="Kwok J.S."/>
            <person name="Zeng X."/>
            <person name="Yang Z."/>
            <person name="Xiao X.J."/>
            <person name="Lau C.P."/>
            <person name="Li Y."/>
            <person name="Huang Z.M."/>
            <person name="Ba J.G."/>
            <person name="Yim A.K."/>
            <person name="Ouyang C.Y."/>
            <person name="Ngai S.M."/>
            <person name="Chan T.F."/>
            <person name="Leung E.L."/>
            <person name="Liu L."/>
            <person name="Liu Z.G."/>
            <person name="Tsui S.K."/>
        </authorList>
    </citation>
    <scope>NUCLEOTIDE SEQUENCE [LARGE SCALE GENOMIC DNA]</scope>
    <source>
        <strain evidence="1">Derp</strain>
    </source>
</reference>
<evidence type="ECO:0000313" key="2">
    <source>
        <dbReference type="Proteomes" id="UP000887458"/>
    </source>
</evidence>
<comment type="caution">
    <text evidence="1">The sequence shown here is derived from an EMBL/GenBank/DDBJ whole genome shotgun (WGS) entry which is preliminary data.</text>
</comment>
<dbReference type="Proteomes" id="UP000887458">
    <property type="component" value="Unassembled WGS sequence"/>
</dbReference>
<proteinExistence type="predicted"/>
<accession>A0ABQ8J707</accession>
<gene>
    <name evidence="1" type="ORF">DERP_010189</name>
</gene>
<sequence length="74" mass="8500">MVRSVVHEHQWIQPTSQPTTIILIIIIQQQQQQPKIEKTKVDIVDDGGEFQIRSSQISYVYCHCCCGGGIRYIL</sequence>
<organism evidence="1 2">
    <name type="scientific">Dermatophagoides pteronyssinus</name>
    <name type="common">European house dust mite</name>
    <dbReference type="NCBI Taxonomy" id="6956"/>
    <lineage>
        <taxon>Eukaryota</taxon>
        <taxon>Metazoa</taxon>
        <taxon>Ecdysozoa</taxon>
        <taxon>Arthropoda</taxon>
        <taxon>Chelicerata</taxon>
        <taxon>Arachnida</taxon>
        <taxon>Acari</taxon>
        <taxon>Acariformes</taxon>
        <taxon>Sarcoptiformes</taxon>
        <taxon>Astigmata</taxon>
        <taxon>Psoroptidia</taxon>
        <taxon>Analgoidea</taxon>
        <taxon>Pyroglyphidae</taxon>
        <taxon>Dermatophagoidinae</taxon>
        <taxon>Dermatophagoides</taxon>
    </lineage>
</organism>
<reference evidence="1 2" key="2">
    <citation type="journal article" date="2022" name="Mol. Biol. Evol.">
        <title>Comparative Genomics Reveals Insights into the Divergent Evolution of Astigmatic Mites and Household Pest Adaptations.</title>
        <authorList>
            <person name="Xiong Q."/>
            <person name="Wan A.T."/>
            <person name="Liu X."/>
            <person name="Fung C.S."/>
            <person name="Xiao X."/>
            <person name="Malainual N."/>
            <person name="Hou J."/>
            <person name="Wang L."/>
            <person name="Wang M."/>
            <person name="Yang K.Y."/>
            <person name="Cui Y."/>
            <person name="Leung E.L."/>
            <person name="Nong W."/>
            <person name="Shin S.K."/>
            <person name="Au S.W."/>
            <person name="Jeong K.Y."/>
            <person name="Chew F.T."/>
            <person name="Hui J.H."/>
            <person name="Leung T.F."/>
            <person name="Tungtrongchitr A."/>
            <person name="Zhong N."/>
            <person name="Liu Z."/>
            <person name="Tsui S.K."/>
        </authorList>
    </citation>
    <scope>NUCLEOTIDE SEQUENCE [LARGE SCALE GENOMIC DNA]</scope>
    <source>
        <strain evidence="1">Derp</strain>
    </source>
</reference>
<evidence type="ECO:0000313" key="1">
    <source>
        <dbReference type="EMBL" id="KAH9418322.1"/>
    </source>
</evidence>
<keyword evidence="2" id="KW-1185">Reference proteome</keyword>
<name>A0ABQ8J707_DERPT</name>